<feature type="transmembrane region" description="Helical" evidence="1">
    <location>
        <begin position="76"/>
        <end position="96"/>
    </location>
</feature>
<keyword evidence="1" id="KW-0812">Transmembrane</keyword>
<evidence type="ECO:0008006" key="3">
    <source>
        <dbReference type="Google" id="ProtNLM"/>
    </source>
</evidence>
<evidence type="ECO:0000256" key="1">
    <source>
        <dbReference type="SAM" id="Phobius"/>
    </source>
</evidence>
<keyword evidence="1" id="KW-1133">Transmembrane helix</keyword>
<feature type="transmembrane region" description="Helical" evidence="1">
    <location>
        <begin position="7"/>
        <end position="26"/>
    </location>
</feature>
<proteinExistence type="predicted"/>
<reference evidence="2" key="1">
    <citation type="submission" date="2016-04" db="EMBL/GenBank/DDBJ databases">
        <authorList>
            <person name="Evans L.H."/>
            <person name="Alamgir A."/>
            <person name="Owens N."/>
            <person name="Weber N.D."/>
            <person name="Virtaneva K."/>
            <person name="Barbian K."/>
            <person name="Babar A."/>
            <person name="Rosenke K."/>
        </authorList>
    </citation>
    <scope>NUCLEOTIDE SEQUENCE</scope>
    <source>
        <strain evidence="2">86</strain>
    </source>
</reference>
<feature type="transmembrane region" description="Helical" evidence="1">
    <location>
        <begin position="102"/>
        <end position="125"/>
    </location>
</feature>
<keyword evidence="1" id="KW-0472">Membrane</keyword>
<accession>A0A212JN88</accession>
<feature type="transmembrane region" description="Helical" evidence="1">
    <location>
        <begin position="32"/>
        <end position="55"/>
    </location>
</feature>
<gene>
    <name evidence="2" type="ORF">KL86CLO1_11403</name>
</gene>
<dbReference type="Pfam" id="PF09946">
    <property type="entry name" value="DUF2178"/>
    <property type="match status" value="1"/>
</dbReference>
<protein>
    <recommendedName>
        <fullName evidence="3">DUF2178 domain-containing protein</fullName>
    </recommendedName>
</protein>
<dbReference type="AlphaFoldDB" id="A0A212JN88"/>
<name>A0A212JN88_9FIRM</name>
<dbReference type="InterPro" id="IPR019235">
    <property type="entry name" value="DUF2178_TM"/>
</dbReference>
<sequence length="128" mass="14362">MRKSKKCFSLIIIGVGIILLILSLIKVFPTEIFIAIGAMLIGSGTVSFLLEHFIHKVGRAKIMDDDERNILIKGKAYTITSELSNLGIAALGVYLYSKHDVMGFILAIILFLLLQITFTIAFRYFDRH</sequence>
<dbReference type="EMBL" id="FLUN01000001">
    <property type="protein sequence ID" value="SBW00887.1"/>
    <property type="molecule type" value="Genomic_DNA"/>
</dbReference>
<evidence type="ECO:0000313" key="2">
    <source>
        <dbReference type="EMBL" id="SBW00887.1"/>
    </source>
</evidence>
<organism evidence="2">
    <name type="scientific">uncultured Eubacteriales bacterium</name>
    <dbReference type="NCBI Taxonomy" id="172733"/>
    <lineage>
        <taxon>Bacteria</taxon>
        <taxon>Bacillati</taxon>
        <taxon>Bacillota</taxon>
        <taxon>Clostridia</taxon>
        <taxon>Eubacteriales</taxon>
        <taxon>environmental samples</taxon>
    </lineage>
</organism>